<evidence type="ECO:0000256" key="5">
    <source>
        <dbReference type="ARBA" id="ARBA00023136"/>
    </source>
</evidence>
<dbReference type="PANTHER" id="PTHR10057:SF0">
    <property type="entry name" value="TRANSLOCATOR PROTEIN"/>
    <property type="match status" value="1"/>
</dbReference>
<evidence type="ECO:0000256" key="2">
    <source>
        <dbReference type="ARBA" id="ARBA00007524"/>
    </source>
</evidence>
<dbReference type="PANTHER" id="PTHR10057">
    <property type="entry name" value="PERIPHERAL-TYPE BENZODIAZEPINE RECEPTOR"/>
    <property type="match status" value="1"/>
</dbReference>
<dbReference type="InterPro" id="IPR038330">
    <property type="entry name" value="TspO/MBR-related_sf"/>
</dbReference>
<evidence type="ECO:0000256" key="4">
    <source>
        <dbReference type="ARBA" id="ARBA00022989"/>
    </source>
</evidence>
<evidence type="ECO:0000313" key="10">
    <source>
        <dbReference type="Proteomes" id="UP000185680"/>
    </source>
</evidence>
<accession>A0A163CB53</accession>
<keyword evidence="5 6" id="KW-0472">Membrane</keyword>
<organism evidence="7 10">
    <name type="scientific">Hydrogenophaga crassostreae</name>
    <dbReference type="NCBI Taxonomy" id="1763535"/>
    <lineage>
        <taxon>Bacteria</taxon>
        <taxon>Pseudomonadati</taxon>
        <taxon>Pseudomonadota</taxon>
        <taxon>Betaproteobacteria</taxon>
        <taxon>Burkholderiales</taxon>
        <taxon>Comamonadaceae</taxon>
        <taxon>Hydrogenophaga</taxon>
    </lineage>
</organism>
<evidence type="ECO:0000313" key="9">
    <source>
        <dbReference type="Proteomes" id="UP000185657"/>
    </source>
</evidence>
<gene>
    <name evidence="7" type="ORF">LPB072_07370</name>
    <name evidence="8" type="ORF">LPB72_16855</name>
</gene>
<reference evidence="8 9" key="1">
    <citation type="submission" date="2016-02" db="EMBL/GenBank/DDBJ databases">
        <title>Draft genome sequence of Hydrogenophaga sp. LPB0072.</title>
        <authorList>
            <person name="Shin S.-K."/>
            <person name="Yi H."/>
        </authorList>
    </citation>
    <scope>NUCLEOTIDE SEQUENCE [LARGE SCALE GENOMIC DNA]</scope>
    <source>
        <strain evidence="8 9">LPB0072</strain>
    </source>
</reference>
<evidence type="ECO:0008006" key="11">
    <source>
        <dbReference type="Google" id="ProtNLM"/>
    </source>
</evidence>
<sequence>MPALSLDSARGALLWWGLTLLTAALGGWASANAPGFYGSLQQPGWAPPPSVFGPVWGLLYLLMGAAAWLVWRHRHTVEGSTGLVWYALALLPNALWSWLFFNWHLGAWALLDITVLWLLLALTVRSFWRVRPLFGALLLPLWAWVSFAGVLNATLWLSNRSVLG</sequence>
<evidence type="ECO:0000313" key="8">
    <source>
        <dbReference type="EMBL" id="OAD40664.1"/>
    </source>
</evidence>
<comment type="subcellular location">
    <subcellularLocation>
        <location evidence="1">Membrane</location>
        <topology evidence="1">Multi-pass membrane protein</topology>
    </subcellularLocation>
</comment>
<evidence type="ECO:0000256" key="3">
    <source>
        <dbReference type="ARBA" id="ARBA00022692"/>
    </source>
</evidence>
<dbReference type="EMBL" id="CP017476">
    <property type="protein sequence ID" value="AOW15464.1"/>
    <property type="molecule type" value="Genomic_DNA"/>
</dbReference>
<evidence type="ECO:0000256" key="6">
    <source>
        <dbReference type="SAM" id="Phobius"/>
    </source>
</evidence>
<keyword evidence="9" id="KW-1185">Reference proteome</keyword>
<dbReference type="FunFam" id="1.20.1260.100:FF:000001">
    <property type="entry name" value="translocator protein 2"/>
    <property type="match status" value="1"/>
</dbReference>
<dbReference type="PIRSF" id="PIRSF005859">
    <property type="entry name" value="PBR"/>
    <property type="match status" value="1"/>
</dbReference>
<protein>
    <recommendedName>
        <fullName evidence="11">Sensory protein</fullName>
    </recommendedName>
</protein>
<evidence type="ECO:0000313" key="7">
    <source>
        <dbReference type="EMBL" id="AOW15464.1"/>
    </source>
</evidence>
<evidence type="ECO:0000256" key="1">
    <source>
        <dbReference type="ARBA" id="ARBA00004141"/>
    </source>
</evidence>
<dbReference type="GO" id="GO:0016020">
    <property type="term" value="C:membrane"/>
    <property type="evidence" value="ECO:0007669"/>
    <property type="project" value="UniProtKB-SubCell"/>
</dbReference>
<feature type="transmembrane region" description="Helical" evidence="6">
    <location>
        <begin position="136"/>
        <end position="157"/>
    </location>
</feature>
<keyword evidence="4 6" id="KW-1133">Transmembrane helix</keyword>
<dbReference type="GO" id="GO:0033013">
    <property type="term" value="P:tetrapyrrole metabolic process"/>
    <property type="evidence" value="ECO:0007669"/>
    <property type="project" value="UniProtKB-ARBA"/>
</dbReference>
<dbReference type="KEGG" id="hyl:LPB072_07370"/>
<dbReference type="Proteomes" id="UP000185680">
    <property type="component" value="Chromosome"/>
</dbReference>
<keyword evidence="3 6" id="KW-0812">Transmembrane</keyword>
<feature type="transmembrane region" description="Helical" evidence="6">
    <location>
        <begin position="51"/>
        <end position="71"/>
    </location>
</feature>
<dbReference type="STRING" id="1763535.LPB072_07370"/>
<dbReference type="Proteomes" id="UP000185657">
    <property type="component" value="Unassembled WGS sequence"/>
</dbReference>
<feature type="transmembrane region" description="Helical" evidence="6">
    <location>
        <begin position="83"/>
        <end position="101"/>
    </location>
</feature>
<dbReference type="InterPro" id="IPR004307">
    <property type="entry name" value="TspO_MBR"/>
</dbReference>
<dbReference type="AlphaFoldDB" id="A0A163CB53"/>
<reference evidence="7 10" key="2">
    <citation type="submission" date="2016-10" db="EMBL/GenBank/DDBJ databases">
        <title>Hydorgenophaga sp. LPB0072 isolated from gastropod.</title>
        <authorList>
            <person name="Kim E."/>
            <person name="Yi H."/>
        </authorList>
    </citation>
    <scope>NUCLEOTIDE SEQUENCE [LARGE SCALE GENOMIC DNA]</scope>
    <source>
        <strain evidence="7 10">LPB0072</strain>
    </source>
</reference>
<dbReference type="CDD" id="cd15904">
    <property type="entry name" value="TSPO_MBR"/>
    <property type="match status" value="1"/>
</dbReference>
<comment type="similarity">
    <text evidence="2">Belongs to the TspO/BZRP family.</text>
</comment>
<proteinExistence type="inferred from homology"/>
<dbReference type="Gene3D" id="1.20.1260.100">
    <property type="entry name" value="TspO/MBR protein"/>
    <property type="match status" value="1"/>
</dbReference>
<dbReference type="Pfam" id="PF03073">
    <property type="entry name" value="TspO_MBR"/>
    <property type="match status" value="1"/>
</dbReference>
<feature type="transmembrane region" description="Helical" evidence="6">
    <location>
        <begin position="12"/>
        <end position="31"/>
    </location>
</feature>
<feature type="transmembrane region" description="Helical" evidence="6">
    <location>
        <begin position="107"/>
        <end position="124"/>
    </location>
</feature>
<dbReference type="EMBL" id="LVWD01000030">
    <property type="protein sequence ID" value="OAD40664.1"/>
    <property type="molecule type" value="Genomic_DNA"/>
</dbReference>
<name>A0A163CB53_9BURK</name>